<dbReference type="GO" id="GO:0030089">
    <property type="term" value="C:phycobilisome"/>
    <property type="evidence" value="ECO:0007669"/>
    <property type="project" value="UniProtKB-KW"/>
</dbReference>
<name>A0A401IGR1_APHSA</name>
<dbReference type="AlphaFoldDB" id="A0A401IGR1"/>
<dbReference type="Gene3D" id="1.25.10.10">
    <property type="entry name" value="Leucine-rich Repeat Variant"/>
    <property type="match status" value="1"/>
</dbReference>
<evidence type="ECO:0000313" key="6">
    <source>
        <dbReference type="Proteomes" id="UP000287247"/>
    </source>
</evidence>
<evidence type="ECO:0000256" key="4">
    <source>
        <dbReference type="SAM" id="Phobius"/>
    </source>
</evidence>
<keyword evidence="4" id="KW-1133">Transmembrane helix</keyword>
<evidence type="ECO:0000256" key="1">
    <source>
        <dbReference type="ARBA" id="ARBA00022549"/>
    </source>
</evidence>
<protein>
    <submittedName>
        <fullName evidence="5">Peptidoglycan-binding domain-containing protein</fullName>
    </submittedName>
</protein>
<dbReference type="EMBL" id="BDQK01000008">
    <property type="protein sequence ID" value="GBF80448.1"/>
    <property type="molecule type" value="Genomic_DNA"/>
</dbReference>
<keyword evidence="3" id="KW-0802">TPR repeat</keyword>
<dbReference type="InterPro" id="IPR019734">
    <property type="entry name" value="TPR_rpt"/>
</dbReference>
<accession>A0A401IGR1</accession>
<sequence>MNNYRFTVLIIIYLACLGWTPNNTRSFSVSNSTIIGREITQVAQVRANNSAKNSLSQQDNSAYRNYMKAGYRAAKEKEYQKALEKFNQALKDRPEDIYAQQAIQNVEFYLAKNANPLTSNNNFLLVLLVGLIIITIALGIMNWFLFRRLSFYSPNKSKTELFESSKKLKEDDEVQEIDLELDAEETHDYSENNGVNTTVVSQVLTNETALQIQSTTRIPSRDPLEILIQDLKETDPKKRRKAIWELAQKSDSRAMKPLVDLMIDTDSQERTLILEALSQISARTLKPMNQALAISLQDKNPQVRKNAIRDLTRVYELMSQISQLLCHAIDDVDIDVKETAKWAVNQINMQMPPRLDILNRNSPPEITVEQSYSDSKESN</sequence>
<proteinExistence type="predicted"/>
<keyword evidence="4" id="KW-0812">Transmembrane</keyword>
<keyword evidence="2" id="KW-0605">Phycobilisome</keyword>
<dbReference type="InterPro" id="IPR016024">
    <property type="entry name" value="ARM-type_fold"/>
</dbReference>
<feature type="repeat" description="TPR" evidence="3">
    <location>
        <begin position="63"/>
        <end position="96"/>
    </location>
</feature>
<feature type="transmembrane region" description="Helical" evidence="4">
    <location>
        <begin position="123"/>
        <end position="146"/>
    </location>
</feature>
<evidence type="ECO:0000313" key="5">
    <source>
        <dbReference type="EMBL" id="GBF80448.1"/>
    </source>
</evidence>
<dbReference type="SUPFAM" id="SSF48371">
    <property type="entry name" value="ARM repeat"/>
    <property type="match status" value="1"/>
</dbReference>
<keyword evidence="1" id="KW-0042">Antenna complex</keyword>
<reference evidence="6" key="1">
    <citation type="submission" date="2017-05" db="EMBL/GenBank/DDBJ databases">
        <title>Physiological properties and genetic analysis related to exopolysaccharide production of fresh-water unicellular cyanobacterium Aphanothece sacrum, Suizenji Nori, that has been cultured as a food source in Japan.</title>
        <authorList>
            <person name="Kanesaki Y."/>
            <person name="Yoshikawa S."/>
            <person name="Ohki K."/>
        </authorList>
    </citation>
    <scope>NUCLEOTIDE SEQUENCE [LARGE SCALE GENOMIC DNA]</scope>
    <source>
        <strain evidence="6">FPU1</strain>
    </source>
</reference>
<evidence type="ECO:0000256" key="3">
    <source>
        <dbReference type="PROSITE-ProRule" id="PRU00339"/>
    </source>
</evidence>
<dbReference type="OrthoDB" id="581048at2"/>
<keyword evidence="6" id="KW-1185">Reference proteome</keyword>
<dbReference type="RefSeq" id="WP_124975397.1">
    <property type="nucleotide sequence ID" value="NZ_BDQK01000008.1"/>
</dbReference>
<organism evidence="5 6">
    <name type="scientific">Aphanothece sacrum FPU1</name>
    <dbReference type="NCBI Taxonomy" id="1920663"/>
    <lineage>
        <taxon>Bacteria</taxon>
        <taxon>Bacillati</taxon>
        <taxon>Cyanobacteriota</taxon>
        <taxon>Cyanophyceae</taxon>
        <taxon>Oscillatoriophycideae</taxon>
        <taxon>Chroococcales</taxon>
        <taxon>Aphanothecaceae</taxon>
        <taxon>Aphanothece</taxon>
    </lineage>
</organism>
<evidence type="ECO:0000256" key="2">
    <source>
        <dbReference type="ARBA" id="ARBA00022738"/>
    </source>
</evidence>
<gene>
    <name evidence="5" type="ORF">AsFPU1_1849</name>
</gene>
<dbReference type="Proteomes" id="UP000287247">
    <property type="component" value="Unassembled WGS sequence"/>
</dbReference>
<keyword evidence="4" id="KW-0472">Membrane</keyword>
<dbReference type="InterPro" id="IPR011989">
    <property type="entry name" value="ARM-like"/>
</dbReference>
<comment type="caution">
    <text evidence="5">The sequence shown here is derived from an EMBL/GenBank/DDBJ whole genome shotgun (WGS) entry which is preliminary data.</text>
</comment>
<dbReference type="PROSITE" id="PS50005">
    <property type="entry name" value="TPR"/>
    <property type="match status" value="1"/>
</dbReference>